<dbReference type="InterPro" id="IPR050109">
    <property type="entry name" value="HTH-type_TetR-like_transc_reg"/>
</dbReference>
<dbReference type="RefSeq" id="WP_092638783.1">
    <property type="nucleotide sequence ID" value="NZ_FNID01000008.1"/>
</dbReference>
<evidence type="ECO:0000313" key="4">
    <source>
        <dbReference type="EMBL" id="SDM95612.1"/>
    </source>
</evidence>
<name>A0A1G9XFL4_9FIRM</name>
<dbReference type="EMBL" id="FNID01000008">
    <property type="protein sequence ID" value="SDM95612.1"/>
    <property type="molecule type" value="Genomic_DNA"/>
</dbReference>
<dbReference type="Gene3D" id="1.10.357.10">
    <property type="entry name" value="Tetracycline Repressor, domain 2"/>
    <property type="match status" value="1"/>
</dbReference>
<proteinExistence type="predicted"/>
<dbReference type="PRINTS" id="PR00455">
    <property type="entry name" value="HTHTETR"/>
</dbReference>
<feature type="DNA-binding region" description="H-T-H motif" evidence="2">
    <location>
        <begin position="29"/>
        <end position="48"/>
    </location>
</feature>
<keyword evidence="1 2" id="KW-0238">DNA-binding</keyword>
<gene>
    <name evidence="4" type="ORF">SAMN05192585_10863</name>
</gene>
<protein>
    <submittedName>
        <fullName evidence="4">Transcriptional regulator, TetR family</fullName>
    </submittedName>
</protein>
<dbReference type="AlphaFoldDB" id="A0A1G9XFL4"/>
<keyword evidence="5" id="KW-1185">Reference proteome</keyword>
<dbReference type="SUPFAM" id="SSF46689">
    <property type="entry name" value="Homeodomain-like"/>
    <property type="match status" value="1"/>
</dbReference>
<evidence type="ECO:0000313" key="5">
    <source>
        <dbReference type="Proteomes" id="UP000199182"/>
    </source>
</evidence>
<evidence type="ECO:0000259" key="3">
    <source>
        <dbReference type="PROSITE" id="PS50977"/>
    </source>
</evidence>
<dbReference type="GO" id="GO:0000976">
    <property type="term" value="F:transcription cis-regulatory region binding"/>
    <property type="evidence" value="ECO:0007669"/>
    <property type="project" value="TreeGrafter"/>
</dbReference>
<dbReference type="STRING" id="258515.SAMN05192585_10863"/>
<dbReference type="Proteomes" id="UP000199182">
    <property type="component" value="Unassembled WGS sequence"/>
</dbReference>
<dbReference type="GO" id="GO:0003700">
    <property type="term" value="F:DNA-binding transcription factor activity"/>
    <property type="evidence" value="ECO:0007669"/>
    <property type="project" value="TreeGrafter"/>
</dbReference>
<feature type="domain" description="HTH tetR-type" evidence="3">
    <location>
        <begin position="6"/>
        <end position="66"/>
    </location>
</feature>
<dbReference type="PANTHER" id="PTHR30055:SF226">
    <property type="entry name" value="HTH-TYPE TRANSCRIPTIONAL REGULATOR PKSA"/>
    <property type="match status" value="1"/>
</dbReference>
<dbReference type="OrthoDB" id="9814200at2"/>
<evidence type="ECO:0000256" key="1">
    <source>
        <dbReference type="ARBA" id="ARBA00023125"/>
    </source>
</evidence>
<dbReference type="PROSITE" id="PS50977">
    <property type="entry name" value="HTH_TETR_2"/>
    <property type="match status" value="1"/>
</dbReference>
<dbReference type="InterPro" id="IPR001647">
    <property type="entry name" value="HTH_TetR"/>
</dbReference>
<dbReference type="PANTHER" id="PTHR30055">
    <property type="entry name" value="HTH-TYPE TRANSCRIPTIONAL REGULATOR RUTR"/>
    <property type="match status" value="1"/>
</dbReference>
<reference evidence="4 5" key="1">
    <citation type="submission" date="2016-10" db="EMBL/GenBank/DDBJ databases">
        <authorList>
            <person name="de Groot N.N."/>
        </authorList>
    </citation>
    <scope>NUCLEOTIDE SEQUENCE [LARGE SCALE GENOMIC DNA]</scope>
    <source>
        <strain evidence="4 5">CGMCC 1.5012</strain>
    </source>
</reference>
<evidence type="ECO:0000256" key="2">
    <source>
        <dbReference type="PROSITE-ProRule" id="PRU00335"/>
    </source>
</evidence>
<dbReference type="Pfam" id="PF00440">
    <property type="entry name" value="TetR_N"/>
    <property type="match status" value="1"/>
</dbReference>
<organism evidence="4 5">
    <name type="scientific">Acetanaerobacterium elongatum</name>
    <dbReference type="NCBI Taxonomy" id="258515"/>
    <lineage>
        <taxon>Bacteria</taxon>
        <taxon>Bacillati</taxon>
        <taxon>Bacillota</taxon>
        <taxon>Clostridia</taxon>
        <taxon>Eubacteriales</taxon>
        <taxon>Oscillospiraceae</taxon>
        <taxon>Acetanaerobacterium</taxon>
    </lineage>
</organism>
<sequence>MQYKKEELMAVILQNAEREFMHKGYQNASLRVIAKNSGTTIGNLYHYFENKEALFETLVKPEYDAFIYLIQNHSGEMIPEEIVQSRDVRVWRAFLREWMQSVALVFTNRFYILLQKSEGSRFAKTRAEFMKVLTEHFIEHLKETDIPIAPEMGAVIAEQLLSGVLYVIAHYDDPETQLTLICDTFLFVVAGVIRLLE</sequence>
<accession>A0A1G9XFL4</accession>
<dbReference type="InterPro" id="IPR009057">
    <property type="entry name" value="Homeodomain-like_sf"/>
</dbReference>